<evidence type="ECO:0000256" key="2">
    <source>
        <dbReference type="ARBA" id="ARBA00008919"/>
    </source>
</evidence>
<proteinExistence type="inferred from homology"/>
<accession>A0ABM8VZT4</accession>
<evidence type="ECO:0000259" key="6">
    <source>
        <dbReference type="Pfam" id="PF00852"/>
    </source>
</evidence>
<dbReference type="PANTHER" id="PTHR11929:SF194">
    <property type="entry name" value="ALPHA-(1,3)-FUCOSYLTRANSFERASE 10"/>
    <property type="match status" value="1"/>
</dbReference>
<keyword evidence="5" id="KW-0333">Golgi apparatus</keyword>
<keyword evidence="5" id="KW-0472">Membrane</keyword>
<feature type="domain" description="Fucosyltransferase C-terminal" evidence="6">
    <location>
        <begin position="103"/>
        <end position="162"/>
    </location>
</feature>
<dbReference type="Pfam" id="PF00852">
    <property type="entry name" value="Glyco_transf_10"/>
    <property type="match status" value="1"/>
</dbReference>
<comment type="subcellular location">
    <subcellularLocation>
        <location evidence="5">Golgi apparatus</location>
        <location evidence="5">Golgi stack membrane</location>
        <topology evidence="5">Single-pass type II membrane protein</topology>
    </subcellularLocation>
</comment>
<comment type="caution">
    <text evidence="7">The sequence shown here is derived from an EMBL/GenBank/DDBJ whole genome shotgun (WGS) entry which is preliminary data.</text>
</comment>
<gene>
    <name evidence="7" type="ORF">GMARGA_LOCUS1596</name>
</gene>
<evidence type="ECO:0000256" key="5">
    <source>
        <dbReference type="RuleBase" id="RU003832"/>
    </source>
</evidence>
<reference evidence="7 8" key="1">
    <citation type="submission" date="2021-06" db="EMBL/GenBank/DDBJ databases">
        <authorList>
            <person name="Kallberg Y."/>
            <person name="Tangrot J."/>
            <person name="Rosling A."/>
        </authorList>
    </citation>
    <scope>NUCLEOTIDE SEQUENCE [LARGE SCALE GENOMIC DNA]</scope>
    <source>
        <strain evidence="7 8">120-4 pot B 10/14</strain>
    </source>
</reference>
<sequence length="163" mass="18850">MEIFKYNKKLNEGQKTVKLTKEPKNNCPGCHNGDELFDIFSSFDEDSFSTTSYVRVDLEILRTIQPFDITKLSPNSTLVSFVAIHMTEYKRTFIPSLEAHMLKLWDTFKVGIVPIIWGAPNVRSYLPHQKSAIFVEDFPDVEELANYLKCLAKNETAYLEYLK</sequence>
<dbReference type="PANTHER" id="PTHR11929">
    <property type="entry name" value="ALPHA- 1,3 -FUCOSYLTRANSFERASE"/>
    <property type="match status" value="1"/>
</dbReference>
<keyword evidence="3 5" id="KW-0328">Glycosyltransferase</keyword>
<organism evidence="7 8">
    <name type="scientific">Gigaspora margarita</name>
    <dbReference type="NCBI Taxonomy" id="4874"/>
    <lineage>
        <taxon>Eukaryota</taxon>
        <taxon>Fungi</taxon>
        <taxon>Fungi incertae sedis</taxon>
        <taxon>Mucoromycota</taxon>
        <taxon>Glomeromycotina</taxon>
        <taxon>Glomeromycetes</taxon>
        <taxon>Diversisporales</taxon>
        <taxon>Gigasporaceae</taxon>
        <taxon>Gigaspora</taxon>
    </lineage>
</organism>
<dbReference type="EMBL" id="CAJVQB010000429">
    <property type="protein sequence ID" value="CAG8488383.1"/>
    <property type="molecule type" value="Genomic_DNA"/>
</dbReference>
<evidence type="ECO:0000313" key="7">
    <source>
        <dbReference type="EMBL" id="CAG8488383.1"/>
    </source>
</evidence>
<dbReference type="EC" id="2.4.1.-" evidence="5"/>
<comment type="pathway">
    <text evidence="1">Protein modification; protein glycosylation.</text>
</comment>
<dbReference type="Proteomes" id="UP000789901">
    <property type="component" value="Unassembled WGS sequence"/>
</dbReference>
<name>A0ABM8VZT4_GIGMA</name>
<dbReference type="SUPFAM" id="SSF53756">
    <property type="entry name" value="UDP-Glycosyltransferase/glycogen phosphorylase"/>
    <property type="match status" value="1"/>
</dbReference>
<protein>
    <recommendedName>
        <fullName evidence="5">Fucosyltransferase</fullName>
        <ecNumber evidence="5">2.4.1.-</ecNumber>
    </recommendedName>
</protein>
<dbReference type="InterPro" id="IPR038577">
    <property type="entry name" value="GT10-like_C_sf"/>
</dbReference>
<keyword evidence="4 5" id="KW-0808">Transferase</keyword>
<evidence type="ECO:0000256" key="4">
    <source>
        <dbReference type="ARBA" id="ARBA00022679"/>
    </source>
</evidence>
<dbReference type="InterPro" id="IPR001503">
    <property type="entry name" value="Glyco_trans_10"/>
</dbReference>
<evidence type="ECO:0000313" key="8">
    <source>
        <dbReference type="Proteomes" id="UP000789901"/>
    </source>
</evidence>
<dbReference type="Gene3D" id="3.40.50.11660">
    <property type="entry name" value="Glycosyl transferase family 10, C-terminal domain"/>
    <property type="match status" value="1"/>
</dbReference>
<comment type="similarity">
    <text evidence="2 5">Belongs to the glycosyltransferase 10 family.</text>
</comment>
<evidence type="ECO:0000256" key="1">
    <source>
        <dbReference type="ARBA" id="ARBA00004922"/>
    </source>
</evidence>
<dbReference type="InterPro" id="IPR055270">
    <property type="entry name" value="Glyco_tran_10_C"/>
</dbReference>
<keyword evidence="8" id="KW-1185">Reference proteome</keyword>
<keyword evidence="5" id="KW-0812">Transmembrane</keyword>
<evidence type="ECO:0000256" key="3">
    <source>
        <dbReference type="ARBA" id="ARBA00022676"/>
    </source>
</evidence>